<evidence type="ECO:0000313" key="1">
    <source>
        <dbReference type="EMBL" id="TNN50914.1"/>
    </source>
</evidence>
<gene>
    <name evidence="1" type="ORF">EYF80_038895</name>
</gene>
<dbReference type="EMBL" id="SRLO01000601">
    <property type="protein sequence ID" value="TNN50914.1"/>
    <property type="molecule type" value="Genomic_DNA"/>
</dbReference>
<protein>
    <submittedName>
        <fullName evidence="1">Uncharacterized protein</fullName>
    </submittedName>
</protein>
<keyword evidence="2" id="KW-1185">Reference proteome</keyword>
<accession>A0A4Z2GDW6</accession>
<evidence type="ECO:0000313" key="2">
    <source>
        <dbReference type="Proteomes" id="UP000314294"/>
    </source>
</evidence>
<proteinExistence type="predicted"/>
<sequence length="71" mass="7225">MRGWAAAQNTLCTAFKEQREGVCEGISLNDDGGGGDVRGSGSVCSLKVSASVSGCGLSSFQLLLKSSTLPE</sequence>
<comment type="caution">
    <text evidence="1">The sequence shown here is derived from an EMBL/GenBank/DDBJ whole genome shotgun (WGS) entry which is preliminary data.</text>
</comment>
<organism evidence="1 2">
    <name type="scientific">Liparis tanakae</name>
    <name type="common">Tanaka's snailfish</name>
    <dbReference type="NCBI Taxonomy" id="230148"/>
    <lineage>
        <taxon>Eukaryota</taxon>
        <taxon>Metazoa</taxon>
        <taxon>Chordata</taxon>
        <taxon>Craniata</taxon>
        <taxon>Vertebrata</taxon>
        <taxon>Euteleostomi</taxon>
        <taxon>Actinopterygii</taxon>
        <taxon>Neopterygii</taxon>
        <taxon>Teleostei</taxon>
        <taxon>Neoteleostei</taxon>
        <taxon>Acanthomorphata</taxon>
        <taxon>Eupercaria</taxon>
        <taxon>Perciformes</taxon>
        <taxon>Cottioidei</taxon>
        <taxon>Cottales</taxon>
        <taxon>Liparidae</taxon>
        <taxon>Liparis</taxon>
    </lineage>
</organism>
<dbReference type="AlphaFoldDB" id="A0A4Z2GDW6"/>
<reference evidence="1 2" key="1">
    <citation type="submission" date="2019-03" db="EMBL/GenBank/DDBJ databases">
        <title>First draft genome of Liparis tanakae, snailfish: a comprehensive survey of snailfish specific genes.</title>
        <authorList>
            <person name="Kim W."/>
            <person name="Song I."/>
            <person name="Jeong J.-H."/>
            <person name="Kim D."/>
            <person name="Kim S."/>
            <person name="Ryu S."/>
            <person name="Song J.Y."/>
            <person name="Lee S.K."/>
        </authorList>
    </citation>
    <scope>NUCLEOTIDE SEQUENCE [LARGE SCALE GENOMIC DNA]</scope>
    <source>
        <tissue evidence="1">Muscle</tissue>
    </source>
</reference>
<name>A0A4Z2GDW6_9TELE</name>
<dbReference type="Proteomes" id="UP000314294">
    <property type="component" value="Unassembled WGS sequence"/>
</dbReference>